<feature type="transmembrane region" description="Helical" evidence="1">
    <location>
        <begin position="202"/>
        <end position="221"/>
    </location>
</feature>
<dbReference type="Pfam" id="PF12730">
    <property type="entry name" value="ABC2_membrane_4"/>
    <property type="match status" value="1"/>
</dbReference>
<evidence type="ECO:0000313" key="3">
    <source>
        <dbReference type="Proteomes" id="UP000789423"/>
    </source>
</evidence>
<proteinExistence type="predicted"/>
<feature type="transmembrane region" description="Helical" evidence="1">
    <location>
        <begin position="12"/>
        <end position="33"/>
    </location>
</feature>
<accession>A0ABN7ZXV5</accession>
<keyword evidence="1" id="KW-0812">Transmembrane</keyword>
<dbReference type="RefSeq" id="WP_230573785.1">
    <property type="nucleotide sequence ID" value="NZ_CAKJTI010000002.1"/>
</dbReference>
<gene>
    <name evidence="2" type="ORF">BACCIP111899_00666</name>
</gene>
<dbReference type="EMBL" id="CAKJTI010000002">
    <property type="protein sequence ID" value="CAG9611496.1"/>
    <property type="molecule type" value="Genomic_DNA"/>
</dbReference>
<protein>
    <recommendedName>
        <fullName evidence="4">ABC transporter permease</fullName>
    </recommendedName>
</protein>
<name>A0ABN7ZXV5_9BACI</name>
<evidence type="ECO:0000256" key="1">
    <source>
        <dbReference type="SAM" id="Phobius"/>
    </source>
</evidence>
<feature type="transmembrane region" description="Helical" evidence="1">
    <location>
        <begin position="149"/>
        <end position="169"/>
    </location>
</feature>
<organism evidence="2 3">
    <name type="scientific">Bacillus rhizoplanae</name>
    <dbReference type="NCBI Taxonomy" id="2880966"/>
    <lineage>
        <taxon>Bacteria</taxon>
        <taxon>Bacillati</taxon>
        <taxon>Bacillota</taxon>
        <taxon>Bacilli</taxon>
        <taxon>Bacillales</taxon>
        <taxon>Bacillaceae</taxon>
        <taxon>Bacillus</taxon>
    </lineage>
</organism>
<feature type="transmembrane region" description="Helical" evidence="1">
    <location>
        <begin position="99"/>
        <end position="129"/>
    </location>
</feature>
<dbReference type="Proteomes" id="UP000789423">
    <property type="component" value="Unassembled WGS sequence"/>
</dbReference>
<sequence>MLQLMKLEMKKFKFGWYVKGALIANIIITALFISMNYIQEVEKDVIMTNSEEAFLLIGAMVRATFIVFAAVLLAQLVIEEYKNKTIMLMFSYPIKRKKIIASKLAIIAILTFITIWLSNIVITGAVFLLQGYFSFISYSITFTEWMQQAITMIPFAVAAAGTSLIPLYFGMRKHSVPITIVSSLLVVSFACSYNPAFSVVTIIPIQLVLAAVGIIIAYLAIRDIEKEDAI</sequence>
<evidence type="ECO:0008006" key="4">
    <source>
        <dbReference type="Google" id="ProtNLM"/>
    </source>
</evidence>
<comment type="caution">
    <text evidence="2">The sequence shown here is derived from an EMBL/GenBank/DDBJ whole genome shotgun (WGS) entry which is preliminary data.</text>
</comment>
<keyword evidence="3" id="KW-1185">Reference proteome</keyword>
<keyword evidence="1" id="KW-1133">Transmembrane helix</keyword>
<evidence type="ECO:0000313" key="2">
    <source>
        <dbReference type="EMBL" id="CAG9611496.1"/>
    </source>
</evidence>
<feature type="transmembrane region" description="Helical" evidence="1">
    <location>
        <begin position="53"/>
        <end position="78"/>
    </location>
</feature>
<keyword evidence="1" id="KW-0472">Membrane</keyword>
<reference evidence="2 3" key="1">
    <citation type="submission" date="2021-10" db="EMBL/GenBank/DDBJ databases">
        <authorList>
            <person name="Criscuolo A."/>
        </authorList>
    </citation>
    <scope>NUCLEOTIDE SEQUENCE [LARGE SCALE GENOMIC DNA]</scope>
    <source>
        <strain evidence="3">CIP 111899</strain>
    </source>
</reference>
<feature type="transmembrane region" description="Helical" evidence="1">
    <location>
        <begin position="176"/>
        <end position="196"/>
    </location>
</feature>